<feature type="transmembrane region" description="Helical" evidence="1">
    <location>
        <begin position="136"/>
        <end position="156"/>
    </location>
</feature>
<dbReference type="RefSeq" id="WP_198917088.1">
    <property type="nucleotide sequence ID" value="NZ_JAEKPD010000015.1"/>
</dbReference>
<dbReference type="Pfam" id="PF05656">
    <property type="entry name" value="DUF805"/>
    <property type="match status" value="1"/>
</dbReference>
<feature type="transmembrane region" description="Helical" evidence="1">
    <location>
        <begin position="68"/>
        <end position="86"/>
    </location>
</feature>
<evidence type="ECO:0000313" key="3">
    <source>
        <dbReference type="Proteomes" id="UP000642488"/>
    </source>
</evidence>
<keyword evidence="1" id="KW-0812">Transmembrane</keyword>
<proteinExistence type="predicted"/>
<comment type="caution">
    <text evidence="2">The sequence shown here is derived from an EMBL/GenBank/DDBJ whole genome shotgun (WGS) entry which is preliminary data.</text>
</comment>
<organism evidence="2 3">
    <name type="scientific">Palleronia pontilimi</name>
    <dbReference type="NCBI Taxonomy" id="1964209"/>
    <lineage>
        <taxon>Bacteria</taxon>
        <taxon>Pseudomonadati</taxon>
        <taxon>Pseudomonadota</taxon>
        <taxon>Alphaproteobacteria</taxon>
        <taxon>Rhodobacterales</taxon>
        <taxon>Roseobacteraceae</taxon>
        <taxon>Palleronia</taxon>
    </lineage>
</organism>
<keyword evidence="1" id="KW-1133">Transmembrane helix</keyword>
<dbReference type="EMBL" id="JAEKPD010000015">
    <property type="protein sequence ID" value="MBJ3763915.1"/>
    <property type="molecule type" value="Genomic_DNA"/>
</dbReference>
<accession>A0A934IID3</accession>
<dbReference type="PANTHER" id="PTHR34980">
    <property type="entry name" value="INNER MEMBRANE PROTEIN-RELATED-RELATED"/>
    <property type="match status" value="1"/>
</dbReference>
<name>A0A934IID3_9RHOB</name>
<dbReference type="Proteomes" id="UP000642488">
    <property type="component" value="Unassembled WGS sequence"/>
</dbReference>
<keyword evidence="1" id="KW-0472">Membrane</keyword>
<dbReference type="InterPro" id="IPR008523">
    <property type="entry name" value="DUF805"/>
</dbReference>
<dbReference type="PANTHER" id="PTHR34980:SF2">
    <property type="entry name" value="INNER MEMBRANE PROTEIN YHAH-RELATED"/>
    <property type="match status" value="1"/>
</dbReference>
<reference evidence="2" key="1">
    <citation type="submission" date="2020-12" db="EMBL/GenBank/DDBJ databases">
        <title>Bacterial taxonomy.</title>
        <authorList>
            <person name="Pan X."/>
        </authorList>
    </citation>
    <scope>NUCLEOTIDE SEQUENCE</scope>
    <source>
        <strain evidence="2">KCTC 52957</strain>
    </source>
</reference>
<feature type="transmembrane region" description="Helical" evidence="1">
    <location>
        <begin position="26"/>
        <end position="48"/>
    </location>
</feature>
<dbReference type="GO" id="GO:0005886">
    <property type="term" value="C:plasma membrane"/>
    <property type="evidence" value="ECO:0007669"/>
    <property type="project" value="TreeGrafter"/>
</dbReference>
<feature type="transmembrane region" description="Helical" evidence="1">
    <location>
        <begin position="98"/>
        <end position="116"/>
    </location>
</feature>
<dbReference type="AlphaFoldDB" id="A0A934IID3"/>
<keyword evidence="3" id="KW-1185">Reference proteome</keyword>
<evidence type="ECO:0000256" key="1">
    <source>
        <dbReference type="SAM" id="Phobius"/>
    </source>
</evidence>
<gene>
    <name evidence="2" type="ORF">ILP92_14275</name>
</gene>
<evidence type="ECO:0000313" key="2">
    <source>
        <dbReference type="EMBL" id="MBJ3763915.1"/>
    </source>
</evidence>
<protein>
    <submittedName>
        <fullName evidence="2">DUF805 domain-containing protein</fullName>
    </submittedName>
</protein>
<sequence>MTFSQAVRICFSKYFTFSGRASRPEYWWFALFVFAGSFVAGIFDGMIFGFSPVEVAPNEISYESDGPLAAIFSLVTLVPILSAGWRRMHDSGRSGLHLLYPLIVLIGITIFMGFVSGFDTMLAGDFAGIITSGSSILIGLAIVIFFLSPLLVLWWLTRPSDPTSNEYGPPPSHIASPSA</sequence>